<dbReference type="Proteomes" id="UP001381693">
    <property type="component" value="Unassembled WGS sequence"/>
</dbReference>
<accession>A0AAN8ZSB8</accession>
<dbReference type="AlphaFoldDB" id="A0AAN8ZSB8"/>
<evidence type="ECO:0000313" key="1">
    <source>
        <dbReference type="EMBL" id="KAK7066546.1"/>
    </source>
</evidence>
<comment type="caution">
    <text evidence="1">The sequence shown here is derived from an EMBL/GenBank/DDBJ whole genome shotgun (WGS) entry which is preliminary data.</text>
</comment>
<proteinExistence type="predicted"/>
<gene>
    <name evidence="1" type="ORF">SK128_009780</name>
</gene>
<evidence type="ECO:0000313" key="2">
    <source>
        <dbReference type="Proteomes" id="UP001381693"/>
    </source>
</evidence>
<protein>
    <submittedName>
        <fullName evidence="1">Uncharacterized protein</fullName>
    </submittedName>
</protein>
<keyword evidence="2" id="KW-1185">Reference proteome</keyword>
<name>A0AAN8ZSB8_HALRR</name>
<reference evidence="1 2" key="1">
    <citation type="submission" date="2023-11" db="EMBL/GenBank/DDBJ databases">
        <title>Halocaridina rubra genome assembly.</title>
        <authorList>
            <person name="Smith C."/>
        </authorList>
    </citation>
    <scope>NUCLEOTIDE SEQUENCE [LARGE SCALE GENOMIC DNA]</scope>
    <source>
        <strain evidence="1">EP-1</strain>
        <tissue evidence="1">Whole</tissue>
    </source>
</reference>
<dbReference type="EMBL" id="JAXCGZ010019140">
    <property type="protein sequence ID" value="KAK7066546.1"/>
    <property type="molecule type" value="Genomic_DNA"/>
</dbReference>
<organism evidence="1 2">
    <name type="scientific">Halocaridina rubra</name>
    <name type="common">Hawaiian red shrimp</name>
    <dbReference type="NCBI Taxonomy" id="373956"/>
    <lineage>
        <taxon>Eukaryota</taxon>
        <taxon>Metazoa</taxon>
        <taxon>Ecdysozoa</taxon>
        <taxon>Arthropoda</taxon>
        <taxon>Crustacea</taxon>
        <taxon>Multicrustacea</taxon>
        <taxon>Malacostraca</taxon>
        <taxon>Eumalacostraca</taxon>
        <taxon>Eucarida</taxon>
        <taxon>Decapoda</taxon>
        <taxon>Pleocyemata</taxon>
        <taxon>Caridea</taxon>
        <taxon>Atyoidea</taxon>
        <taxon>Atyidae</taxon>
        <taxon>Halocaridina</taxon>
    </lineage>
</organism>
<sequence>MCQSVYHYVIIISTRRVQEEFTPQCVKTSHLLPQFWSRGISVNNIRYHPNGSNFDASIYINVIAMYNNATQQLLEQLQ</sequence>